<keyword evidence="2" id="KW-1185">Reference proteome</keyword>
<dbReference type="AlphaFoldDB" id="A0A3N4JPL8"/>
<protein>
    <submittedName>
        <fullName evidence="1">Uncharacterized protein</fullName>
    </submittedName>
</protein>
<evidence type="ECO:0000313" key="1">
    <source>
        <dbReference type="EMBL" id="RPB00230.1"/>
    </source>
</evidence>
<evidence type="ECO:0000313" key="2">
    <source>
        <dbReference type="Proteomes" id="UP000276215"/>
    </source>
</evidence>
<gene>
    <name evidence="1" type="ORF">L873DRAFT_838329</name>
</gene>
<organism evidence="1 2">
    <name type="scientific">Choiromyces venosus 120613-1</name>
    <dbReference type="NCBI Taxonomy" id="1336337"/>
    <lineage>
        <taxon>Eukaryota</taxon>
        <taxon>Fungi</taxon>
        <taxon>Dikarya</taxon>
        <taxon>Ascomycota</taxon>
        <taxon>Pezizomycotina</taxon>
        <taxon>Pezizomycetes</taxon>
        <taxon>Pezizales</taxon>
        <taxon>Tuberaceae</taxon>
        <taxon>Choiromyces</taxon>
    </lineage>
</organism>
<dbReference type="EMBL" id="ML120382">
    <property type="protein sequence ID" value="RPB00230.1"/>
    <property type="molecule type" value="Genomic_DNA"/>
</dbReference>
<dbReference type="Proteomes" id="UP000276215">
    <property type="component" value="Unassembled WGS sequence"/>
</dbReference>
<sequence>MAKIQRICPAQRVIQDNRSGFGVKKFRIHRYSYGTARYPAGLSRSGTAGCECNTTTSCQTQTQPPPLPIQSRGRRSLPPLPHHITQNQSLHHPTALHKMQKPKLCAVLRFHLTPYCTASYDAIPSPPFSPLHLRLQLQWQCRVGFTP</sequence>
<reference evidence="1 2" key="1">
    <citation type="journal article" date="2018" name="Nat. Ecol. Evol.">
        <title>Pezizomycetes genomes reveal the molecular basis of ectomycorrhizal truffle lifestyle.</title>
        <authorList>
            <person name="Murat C."/>
            <person name="Payen T."/>
            <person name="Noel B."/>
            <person name="Kuo A."/>
            <person name="Morin E."/>
            <person name="Chen J."/>
            <person name="Kohler A."/>
            <person name="Krizsan K."/>
            <person name="Balestrini R."/>
            <person name="Da Silva C."/>
            <person name="Montanini B."/>
            <person name="Hainaut M."/>
            <person name="Levati E."/>
            <person name="Barry K.W."/>
            <person name="Belfiori B."/>
            <person name="Cichocki N."/>
            <person name="Clum A."/>
            <person name="Dockter R.B."/>
            <person name="Fauchery L."/>
            <person name="Guy J."/>
            <person name="Iotti M."/>
            <person name="Le Tacon F."/>
            <person name="Lindquist E.A."/>
            <person name="Lipzen A."/>
            <person name="Malagnac F."/>
            <person name="Mello A."/>
            <person name="Molinier V."/>
            <person name="Miyauchi S."/>
            <person name="Poulain J."/>
            <person name="Riccioni C."/>
            <person name="Rubini A."/>
            <person name="Sitrit Y."/>
            <person name="Splivallo R."/>
            <person name="Traeger S."/>
            <person name="Wang M."/>
            <person name="Zifcakova L."/>
            <person name="Wipf D."/>
            <person name="Zambonelli A."/>
            <person name="Paolocci F."/>
            <person name="Nowrousian M."/>
            <person name="Ottonello S."/>
            <person name="Baldrian P."/>
            <person name="Spatafora J.W."/>
            <person name="Henrissat B."/>
            <person name="Nagy L.G."/>
            <person name="Aury J.M."/>
            <person name="Wincker P."/>
            <person name="Grigoriev I.V."/>
            <person name="Bonfante P."/>
            <person name="Martin F.M."/>
        </authorList>
    </citation>
    <scope>NUCLEOTIDE SEQUENCE [LARGE SCALE GENOMIC DNA]</scope>
    <source>
        <strain evidence="1 2">120613-1</strain>
    </source>
</reference>
<accession>A0A3N4JPL8</accession>
<name>A0A3N4JPL8_9PEZI</name>
<proteinExistence type="predicted"/>